<dbReference type="InterPro" id="IPR050483">
    <property type="entry name" value="CoA-transferase_III_domain"/>
</dbReference>
<keyword evidence="3" id="KW-1185">Reference proteome</keyword>
<dbReference type="PANTHER" id="PTHR48207">
    <property type="entry name" value="SUCCINATE--HYDROXYMETHYLGLUTARATE COA-TRANSFERASE"/>
    <property type="match status" value="1"/>
</dbReference>
<dbReference type="InterPro" id="IPR023606">
    <property type="entry name" value="CoA-Trfase_III_dom_1_sf"/>
</dbReference>
<dbReference type="SUPFAM" id="SSF89796">
    <property type="entry name" value="CoA-transferase family III (CaiB/BaiF)"/>
    <property type="match status" value="1"/>
</dbReference>
<evidence type="ECO:0000313" key="2">
    <source>
        <dbReference type="EMBL" id="SIS85223.1"/>
    </source>
</evidence>
<dbReference type="Pfam" id="PF02515">
    <property type="entry name" value="CoA_transf_3"/>
    <property type="match status" value="1"/>
</dbReference>
<sequence>MFSKLCRALDLGPLAQDPRFATNPARCENHRLLKRLIETVTLTRPRAHWIPRLEAAGVPTGPIQDMTEALVDPQLLARRRVKDIDAVDGRPAFRCAGFPIKMSGLPETERRPPAPLLDGDRAEILAWLDESD</sequence>
<organism evidence="2 3">
    <name type="scientific">Phaeovulum vinaykumarii</name>
    <dbReference type="NCBI Taxonomy" id="407234"/>
    <lineage>
        <taxon>Bacteria</taxon>
        <taxon>Pseudomonadati</taxon>
        <taxon>Pseudomonadota</taxon>
        <taxon>Alphaproteobacteria</taxon>
        <taxon>Rhodobacterales</taxon>
        <taxon>Paracoccaceae</taxon>
        <taxon>Phaeovulum</taxon>
    </lineage>
</organism>
<dbReference type="STRING" id="407234.SAMN05421795_10798"/>
<dbReference type="EMBL" id="FTOM01000007">
    <property type="protein sequence ID" value="SIS85223.1"/>
    <property type="molecule type" value="Genomic_DNA"/>
</dbReference>
<proteinExistence type="predicted"/>
<dbReference type="Gene3D" id="3.30.1540.10">
    <property type="entry name" value="formyl-coa transferase, domain 3"/>
    <property type="match status" value="1"/>
</dbReference>
<dbReference type="Proteomes" id="UP000186098">
    <property type="component" value="Unassembled WGS sequence"/>
</dbReference>
<dbReference type="InterPro" id="IPR044855">
    <property type="entry name" value="CoA-Trfase_III_dom3_sf"/>
</dbReference>
<dbReference type="InterPro" id="IPR003673">
    <property type="entry name" value="CoA-Trfase_fam_III"/>
</dbReference>
<keyword evidence="1 2" id="KW-0808">Transferase</keyword>
<reference evidence="3" key="1">
    <citation type="submission" date="2017-01" db="EMBL/GenBank/DDBJ databases">
        <authorList>
            <person name="Varghese N."/>
            <person name="Submissions S."/>
        </authorList>
    </citation>
    <scope>NUCLEOTIDE SEQUENCE [LARGE SCALE GENOMIC DNA]</scope>
    <source>
        <strain evidence="3">DSM 18714</strain>
    </source>
</reference>
<protein>
    <submittedName>
        <fullName evidence="2">CoA:oxalate CoA-transferase</fullName>
    </submittedName>
</protein>
<evidence type="ECO:0000313" key="3">
    <source>
        <dbReference type="Proteomes" id="UP000186098"/>
    </source>
</evidence>
<gene>
    <name evidence="2" type="ORF">SAMN05421795_10798</name>
</gene>
<dbReference type="AlphaFoldDB" id="A0A1N7MGM6"/>
<dbReference type="Gene3D" id="3.40.50.10540">
    <property type="entry name" value="Crotonobetainyl-coa:carnitine coa-transferase, domain 1"/>
    <property type="match status" value="1"/>
</dbReference>
<dbReference type="PANTHER" id="PTHR48207:SF3">
    <property type="entry name" value="SUCCINATE--HYDROXYMETHYLGLUTARATE COA-TRANSFERASE"/>
    <property type="match status" value="1"/>
</dbReference>
<accession>A0A1N7MGM6</accession>
<dbReference type="GO" id="GO:0008410">
    <property type="term" value="F:CoA-transferase activity"/>
    <property type="evidence" value="ECO:0007669"/>
    <property type="project" value="TreeGrafter"/>
</dbReference>
<evidence type="ECO:0000256" key="1">
    <source>
        <dbReference type="ARBA" id="ARBA00022679"/>
    </source>
</evidence>
<name>A0A1N7MGM6_9RHOB</name>